<keyword evidence="3" id="KW-1185">Reference proteome</keyword>
<evidence type="ECO:0008006" key="4">
    <source>
        <dbReference type="Google" id="ProtNLM"/>
    </source>
</evidence>
<evidence type="ECO:0000313" key="2">
    <source>
        <dbReference type="EMBL" id="VVC88898.1"/>
    </source>
</evidence>
<evidence type="ECO:0000313" key="3">
    <source>
        <dbReference type="Proteomes" id="UP000324832"/>
    </source>
</evidence>
<accession>A0A5E4PVF0</accession>
<feature type="region of interest" description="Disordered" evidence="1">
    <location>
        <begin position="37"/>
        <end position="64"/>
    </location>
</feature>
<proteinExistence type="predicted"/>
<dbReference type="EMBL" id="FZQP02000415">
    <property type="protein sequence ID" value="VVC88898.1"/>
    <property type="molecule type" value="Genomic_DNA"/>
</dbReference>
<protein>
    <recommendedName>
        <fullName evidence="4">CCHC-type domain-containing protein</fullName>
    </recommendedName>
</protein>
<reference evidence="2 3" key="1">
    <citation type="submission" date="2017-07" db="EMBL/GenBank/DDBJ databases">
        <authorList>
            <person name="Talla V."/>
            <person name="Backstrom N."/>
        </authorList>
    </citation>
    <scope>NUCLEOTIDE SEQUENCE [LARGE SCALE GENOMIC DNA]</scope>
</reference>
<sequence>MSRSGEQSSKSPLEGDHLRLNIPPTIFLKSRSDVLESIRHNKPERHSHNYKSEPHSSFHKSDKSHVKSYAVSASPAPSSVAYVLSNGHHRLFDCASFLSKPVDERISEVLRLKLCINCLRKDHSSRQCSRHKKPSLAIQS</sequence>
<organism evidence="2 3">
    <name type="scientific">Leptidea sinapis</name>
    <dbReference type="NCBI Taxonomy" id="189913"/>
    <lineage>
        <taxon>Eukaryota</taxon>
        <taxon>Metazoa</taxon>
        <taxon>Ecdysozoa</taxon>
        <taxon>Arthropoda</taxon>
        <taxon>Hexapoda</taxon>
        <taxon>Insecta</taxon>
        <taxon>Pterygota</taxon>
        <taxon>Neoptera</taxon>
        <taxon>Endopterygota</taxon>
        <taxon>Lepidoptera</taxon>
        <taxon>Glossata</taxon>
        <taxon>Ditrysia</taxon>
        <taxon>Papilionoidea</taxon>
        <taxon>Pieridae</taxon>
        <taxon>Dismorphiinae</taxon>
        <taxon>Leptidea</taxon>
    </lineage>
</organism>
<name>A0A5E4PVF0_9NEOP</name>
<gene>
    <name evidence="2" type="ORF">LSINAPIS_LOCUS2155</name>
</gene>
<dbReference type="AlphaFoldDB" id="A0A5E4PVF0"/>
<dbReference type="Proteomes" id="UP000324832">
    <property type="component" value="Unassembled WGS sequence"/>
</dbReference>
<evidence type="ECO:0000256" key="1">
    <source>
        <dbReference type="SAM" id="MobiDB-lite"/>
    </source>
</evidence>